<dbReference type="FunFam" id="3.40.850.10:FF:000101">
    <property type="entry name" value="Slow myosin heavy chain 2"/>
    <property type="match status" value="1"/>
</dbReference>
<dbReference type="FunFam" id="1.20.5.340:FF:000006">
    <property type="entry name" value="Myosin heavy chain"/>
    <property type="match status" value="1"/>
</dbReference>
<dbReference type="FunFam" id="1.20.58.530:FF:000001">
    <property type="entry name" value="Myosin heavy chain"/>
    <property type="match status" value="1"/>
</dbReference>
<dbReference type="FunFam" id="1.20.5.370:FF:000007">
    <property type="entry name" value="Myosin heavy chain"/>
    <property type="match status" value="2"/>
</dbReference>
<dbReference type="GO" id="GO:0032982">
    <property type="term" value="C:myosin filament"/>
    <property type="evidence" value="ECO:0007669"/>
    <property type="project" value="UniProtKB-KW"/>
</dbReference>
<evidence type="ECO:0000259" key="16">
    <source>
        <dbReference type="PROSITE" id="PS51456"/>
    </source>
</evidence>
<reference evidence="18" key="1">
    <citation type="journal article" date="2015" name="PLoS Genet.">
        <title>Genome Sequencing of the Perciform Fish Larimichthys crocea Provides Insights into Molecular and Genetic Mechanisms of Stress Adaptation.</title>
        <authorList>
            <person name="Ao J."/>
            <person name="Mu Y."/>
            <person name="Xiang L.X."/>
            <person name="Fan D."/>
            <person name="Feng M."/>
            <person name="Zhang S."/>
            <person name="Shi Q."/>
            <person name="Zhu L.Y."/>
            <person name="Li T."/>
            <person name="Ding Y."/>
            <person name="Nie L."/>
            <person name="Li Q."/>
            <person name="Dong W.R."/>
            <person name="Jiang L."/>
            <person name="Sun B."/>
            <person name="Zhang X."/>
            <person name="Li M."/>
            <person name="Zhang H.Q."/>
            <person name="Xie S."/>
            <person name="Zhu Y."/>
            <person name="Jiang X."/>
            <person name="Wang X."/>
            <person name="Mu P."/>
            <person name="Chen W."/>
            <person name="Yue Z."/>
            <person name="Wang Z."/>
            <person name="Wang J."/>
            <person name="Shao J.Z."/>
            <person name="Chen X."/>
        </authorList>
    </citation>
    <scope>NUCLEOTIDE SEQUENCE [LARGE SCALE GENOMIC DNA]</scope>
    <source>
        <strain evidence="18">SSNF</strain>
        <tissue evidence="18">Blood</tissue>
    </source>
</reference>
<comment type="similarity">
    <text evidence="2 13">Belongs to the TRAFAC class myosin-kinesin ATPase superfamily. Myosin family.</text>
</comment>
<evidence type="ECO:0000256" key="9">
    <source>
        <dbReference type="ARBA" id="ARBA00023123"/>
    </source>
</evidence>
<feature type="domain" description="Myosin N-terminal SH3-like" evidence="17">
    <location>
        <begin position="33"/>
        <end position="83"/>
    </location>
</feature>
<evidence type="ECO:0000256" key="3">
    <source>
        <dbReference type="ARBA" id="ARBA00022433"/>
    </source>
</evidence>
<dbReference type="SMART" id="SM00333">
    <property type="entry name" value="TUDOR"/>
    <property type="match status" value="3"/>
</dbReference>
<dbReference type="InterPro" id="IPR036961">
    <property type="entry name" value="Kinesin_motor_dom_sf"/>
</dbReference>
<dbReference type="GO" id="GO:0051015">
    <property type="term" value="F:actin filament binding"/>
    <property type="evidence" value="ECO:0007669"/>
    <property type="project" value="InterPro"/>
</dbReference>
<dbReference type="PROSITE" id="PS51844">
    <property type="entry name" value="SH3_LIKE"/>
    <property type="match status" value="3"/>
</dbReference>
<dbReference type="FunFam" id="1.20.120.720:FF:000001">
    <property type="entry name" value="Myosin heavy chain, muscle"/>
    <property type="match status" value="1"/>
</dbReference>
<keyword evidence="5 13" id="KW-0547">Nucleotide-binding</keyword>
<dbReference type="InterPro" id="IPR004009">
    <property type="entry name" value="SH3_Myosin"/>
</dbReference>
<keyword evidence="9 13" id="KW-0518">Myosin</keyword>
<dbReference type="PANTHER" id="PTHR45615">
    <property type="entry name" value="MYOSIN HEAVY CHAIN, NON-MUSCLE"/>
    <property type="match status" value="1"/>
</dbReference>
<evidence type="ECO:0000256" key="14">
    <source>
        <dbReference type="SAM" id="Coils"/>
    </source>
</evidence>
<evidence type="ECO:0000256" key="6">
    <source>
        <dbReference type="ARBA" id="ARBA00022840"/>
    </source>
</evidence>
<dbReference type="GO" id="GO:0030016">
    <property type="term" value="C:myofibril"/>
    <property type="evidence" value="ECO:0007669"/>
    <property type="project" value="UniProtKB-SubCell"/>
</dbReference>
<dbReference type="PROSITE" id="PS51456">
    <property type="entry name" value="MYOSIN_MOTOR"/>
    <property type="match status" value="1"/>
</dbReference>
<feature type="domain" description="Myosin N-terminal SH3-like" evidence="17">
    <location>
        <begin position="1637"/>
        <end position="1687"/>
    </location>
</feature>
<keyword evidence="3" id="KW-0787">Thick filament</keyword>
<dbReference type="FunFam" id="1.20.5.370:FF:000002">
    <property type="entry name" value="Myosin heavy chain"/>
    <property type="match status" value="1"/>
</dbReference>
<feature type="domain" description="Myosin motor" evidence="16">
    <location>
        <begin position="87"/>
        <end position="584"/>
    </location>
</feature>
<dbReference type="Gene3D" id="6.10.250.2420">
    <property type="match status" value="2"/>
</dbReference>
<keyword evidence="7" id="KW-0112">Calmodulin-binding</keyword>
<dbReference type="Pfam" id="PF01576">
    <property type="entry name" value="Myosin_tail_1"/>
    <property type="match status" value="2"/>
</dbReference>
<dbReference type="SMR" id="A0A0F8B949"/>
<dbReference type="GO" id="GO:0005524">
    <property type="term" value="F:ATP binding"/>
    <property type="evidence" value="ECO:0007669"/>
    <property type="project" value="UniProtKB-UniRule"/>
</dbReference>
<proteinExistence type="inferred from homology"/>
<dbReference type="FunFam" id="1.20.5.340:FF:000013">
    <property type="entry name" value="Myosin heavy chain"/>
    <property type="match status" value="1"/>
</dbReference>
<evidence type="ECO:0000259" key="17">
    <source>
        <dbReference type="PROSITE" id="PS51844"/>
    </source>
</evidence>
<dbReference type="Gene3D" id="1.20.120.720">
    <property type="entry name" value="Myosin VI head, motor domain, U50 subdomain"/>
    <property type="match status" value="2"/>
</dbReference>
<keyword evidence="10 13" id="KW-0505">Motor protein</keyword>
<dbReference type="Gene3D" id="1.20.5.370">
    <property type="match status" value="10"/>
</dbReference>
<dbReference type="SMART" id="SM00242">
    <property type="entry name" value="MYSc"/>
    <property type="match status" value="1"/>
</dbReference>
<sequence length="2238" mass="255786">MSTDAEMAVYGKAAIYLRKPEKERLEAQSKPFDAKAACYVTDAKELYLKGTIIKKDGGKVTVKVLDTEEERTVKEDEVSPMNPPKYDKIEDMAMMTHLNEASVLYNLKERYAAWMIYTYSGLFCATVNPYKWLPVYDSEVVSAYRGKKRMEAPPHIFSVSDNAFQFMLIDRENQSVLITGESGAGKTVNTKRVIQYFATISVGGDKKRDTSKGSLEDQIIAANPLLEAYGNAKTIRNDNSSRFNAIDILGFSGEEKNSIYKMTGAVLHHGSMKFKQKQREEQAEPDGTDDADKVAYLLGLNSADMLKGLCYPRVKVGNEYVTKGQTVPQVNNSVTALAKSIYERMFLWMVVRINEMLDTKQARQFFIGVLDIAGFEIFDVNNSVTALAKSIYERMFLWMVVRINEKLDTKQARQFFIGVLDIAGFEIFDFNTLEQLCINFTNEKLQQFFNHTMFVLEQEEYKKEGIVWEFIDFGMDLAACIELIEKPMGIFSILEEECMFPKASDTSFKNKLYDQHLGKNRAFEKPKPAKGKAEAHFSLVHYAGTVDYNIIGWLDKNKDPLNESVLQLYQKSSVKLVAHLYPPVVEGMNVIVVKSAQESIMDLENDKQQSDEKLKKKDFEISQLLSKIEDEQSLGAQLQKKIKELQARIEELEEETEAERAARAKVEKQRADLSRELEEISERLEEAGGATAAQIEMNKKREAEFQKVRRDLEESTLQHEATAAALRKKQADSVAELGEQIDNLQRVKQKLEKEKSEYKMEIDDLSSNMEAVAKAKGNLEKMCRTLEDQLSELKSKNDENVRQINDMSAQRARLLTENGEFTRQVEEKEALVSQLSRGKQAFTQQIEELKRQIEEEVKAKNALAHGVQSARHDCDLLREQFEEEQEAKAELQRGMSKANSEVAQWRSKYETDAIQRTEELEEAKKKLAQRLQEAEEQIEAVNSKCASLEKTKQRLQSEVEDLMIDVERANGLAANLDKKQRNFDKVLAEWKQKYEEGQAELEGAQKETRSLGTELFKMKNSYEEAMDQLETMKRENKNLQQEISDLTEQIGETGKSIHELEKAKKQVETEKSEIQTALEEAEGTLEHEESKILRVQLELNQIKGEVDRKLAEKDEEMEQIKRNSQRVIDSMQSTLDSEVRSRNDALRIKKKMEGDLNEMEIQLSHANRQAAESQKQLRNVQAQLKDAQLHLDDAVRAQDDFKEQAAMVERRNGLMTAEIEELRAALEQTERSRKVAEQELVDASERVGLLHSQIQGEVDDTVQEARNAEEKAKKAITDAAMMAEELKKEQDTSSHLERMKKNLEVAVKDLQHRLDEAENLAMKGGKKQLQKLESRVRELEAEVEAEQRRGADAVKGVRKYERRVKELTYQTEEDKKNVTRLQDLVDKLQLKVKAYKRQAEEAEEQANVHLSKCRKVQHELEEAEERADIAESQVNKLRAKSRDSGKSQVNKMRAKSRDSGKILCDFTTDKQAGTMSTDAEMAVYGKAAIYLRKPEKERLEAQSKPFDAKAACYVTDAKELYLKGTIVKKDGGKVTVKVLGTEEERTVKEDEVSPMNPPKYDKIEDMAMMTHLNEASVLYNLKERYAAWMIYILCDFTTDKQAGTMSTDAEMAVYGKAAIYLRKPEKERLEAQSKPFDAKAACYVTDAKELYLKGTIVKKDGGKVTVKVLGTEEERTVKEDEVSPMNPPKFDKIEDMAMMTHLNEASVLYNLKERYAAWMIYAQHAGVGPRTVAPLQIKRQLLSFPPPLNSGHQWVLAEWKQKYEEGQAELEGAQKEARSLSTELFKMKNSYEEALDHLETMKRENKNLQQEISDLTEQIGETGKSIHEIEKAKKQVETEKSEIQTALEEAKGTLEHEESKILRVQLELNQIKGEVDRKLAEKDEEMEQIKRNSQRVIDSMQSTLDSEVRSRNDALRIKKKMEGDLNEMEIQLSHANRQAAESQKQLRNVQAQLKDAQLHLDDAVRAQDDFKEQAAMVERRNGLMMAEIEELRAALEQTERSRKVAEQELVDASERVGLLHSQNTSLMNTKKKLEADLVQIQGEVDDTVQEARNAEDKAKKAITVAAMMAEELKKEQDTSSHLERMKKNLEVAVKDLQHRLDEAENLAMKGGKKQLQKLESRVCELEAEVEAEQRRGADAVKGVRKYERRVKELTYQTEEDKKNVTRLQDLVDKLQLKVKAYKRQAEEAEEQANVHLSKCRKVQHELEEAEERADIAESQVNKLRAKSRDSGKGKDVAE</sequence>
<evidence type="ECO:0000256" key="11">
    <source>
        <dbReference type="ARBA" id="ARBA00023179"/>
    </source>
</evidence>
<dbReference type="InterPro" id="IPR001609">
    <property type="entry name" value="Myosin_head_motor_dom-like"/>
</dbReference>
<dbReference type="FunFam" id="1.20.5.370:FF:000001">
    <property type="entry name" value="Myosin heavy chain"/>
    <property type="match status" value="2"/>
</dbReference>
<comment type="subcellular location">
    <subcellularLocation>
        <location evidence="1">Cytoplasm</location>
        <location evidence="1">Myofibril</location>
    </subcellularLocation>
</comment>
<dbReference type="InterPro" id="IPR002999">
    <property type="entry name" value="Tudor"/>
</dbReference>
<feature type="domain" description="Myosin N-terminal SH3-like" evidence="17">
    <location>
        <begin position="1507"/>
        <end position="1557"/>
    </location>
</feature>
<feature type="compositionally biased region" description="Basic and acidic residues" evidence="15">
    <location>
        <begin position="2226"/>
        <end position="2238"/>
    </location>
</feature>
<dbReference type="InterPro" id="IPR008989">
    <property type="entry name" value="Myosin_S1_N"/>
</dbReference>
<gene>
    <name evidence="18" type="ORF">EH28_00542</name>
</gene>
<dbReference type="EMBL" id="KQ041275">
    <property type="protein sequence ID" value="KKF28520.1"/>
    <property type="molecule type" value="Genomic_DNA"/>
</dbReference>
<evidence type="ECO:0000256" key="7">
    <source>
        <dbReference type="ARBA" id="ARBA00022860"/>
    </source>
</evidence>
<evidence type="ECO:0000256" key="15">
    <source>
        <dbReference type="SAM" id="MobiDB-lite"/>
    </source>
</evidence>
<dbReference type="Gene3D" id="3.40.850.10">
    <property type="entry name" value="Kinesin motor domain"/>
    <property type="match status" value="3"/>
</dbReference>
<feature type="binding site" evidence="13">
    <location>
        <begin position="180"/>
        <end position="187"/>
    </location>
    <ligand>
        <name>ATP</name>
        <dbReference type="ChEBI" id="CHEBI:30616"/>
    </ligand>
</feature>
<dbReference type="Pfam" id="PF02736">
    <property type="entry name" value="Myosin_N"/>
    <property type="match status" value="3"/>
</dbReference>
<dbReference type="SUPFAM" id="SSF90257">
    <property type="entry name" value="Myosin rod fragments"/>
    <property type="match status" value="3"/>
</dbReference>
<keyword evidence="4" id="KW-0963">Cytoplasm</keyword>
<dbReference type="InterPro" id="IPR002928">
    <property type="entry name" value="Myosin_tail"/>
</dbReference>
<dbReference type="InterPro" id="IPR014751">
    <property type="entry name" value="XRCC4-like_C"/>
</dbReference>
<dbReference type="SUPFAM" id="SSF52540">
    <property type="entry name" value="P-loop containing nucleoside triphosphate hydrolases"/>
    <property type="match status" value="4"/>
</dbReference>
<comment type="caution">
    <text evidence="13">Lacks conserved residue(s) required for the propagation of feature annotation.</text>
</comment>
<dbReference type="InterPro" id="IPR027417">
    <property type="entry name" value="P-loop_NTPase"/>
</dbReference>
<dbReference type="GO" id="GO:0000146">
    <property type="term" value="F:microfilament motor activity"/>
    <property type="evidence" value="ECO:0007669"/>
    <property type="project" value="TreeGrafter"/>
</dbReference>
<dbReference type="FunFam" id="1.20.5.370:FF:000003">
    <property type="entry name" value="Myosin heavy chain"/>
    <property type="match status" value="2"/>
</dbReference>
<name>A0A0F8B949_LARCR</name>
<feature type="coiled-coil region" evidence="14">
    <location>
        <begin position="734"/>
        <end position="1440"/>
    </location>
</feature>
<dbReference type="FunFam" id="1.20.5.370:FF:000008">
    <property type="entry name" value="Myosin heavy chain"/>
    <property type="match status" value="2"/>
</dbReference>
<dbReference type="Gene3D" id="1.20.58.530">
    <property type="match status" value="1"/>
</dbReference>
<evidence type="ECO:0000313" key="18">
    <source>
        <dbReference type="EMBL" id="KKF28520.1"/>
    </source>
</evidence>
<dbReference type="GO" id="GO:0016460">
    <property type="term" value="C:myosin II complex"/>
    <property type="evidence" value="ECO:0007669"/>
    <property type="project" value="TreeGrafter"/>
</dbReference>
<feature type="region of interest" description="Disordered" evidence="15">
    <location>
        <begin position="2207"/>
        <end position="2238"/>
    </location>
</feature>
<evidence type="ECO:0000256" key="5">
    <source>
        <dbReference type="ARBA" id="ARBA00022741"/>
    </source>
</evidence>
<dbReference type="GO" id="GO:0005516">
    <property type="term" value="F:calmodulin binding"/>
    <property type="evidence" value="ECO:0007669"/>
    <property type="project" value="UniProtKB-KW"/>
</dbReference>
<dbReference type="FunFam" id="2.30.30.360:FF:000001">
    <property type="entry name" value="Myosin heavy chain"/>
    <property type="match status" value="3"/>
</dbReference>
<keyword evidence="6 13" id="KW-0067">ATP-binding</keyword>
<dbReference type="PRINTS" id="PR00193">
    <property type="entry name" value="MYOSINHEAVY"/>
</dbReference>
<accession>A0A0F8B949</accession>
<keyword evidence="8 14" id="KW-0175">Coiled coil</keyword>
<evidence type="ECO:0000256" key="8">
    <source>
        <dbReference type="ARBA" id="ARBA00023054"/>
    </source>
</evidence>
<dbReference type="Pfam" id="PF00063">
    <property type="entry name" value="Myosin_head"/>
    <property type="match status" value="2"/>
</dbReference>
<protein>
    <submittedName>
        <fullName evidence="18">Myosin heavy chain, fast skeletal muscle</fullName>
    </submittedName>
</protein>
<dbReference type="PANTHER" id="PTHR45615:SF44">
    <property type="entry name" value="MYOSIN HEAVY CHAIN 4-RELATED"/>
    <property type="match status" value="1"/>
</dbReference>
<dbReference type="FunFam" id="1.20.5.340:FF:000003">
    <property type="entry name" value="Myosin heavy chain"/>
    <property type="match status" value="1"/>
</dbReference>
<dbReference type="Gene3D" id="2.30.30.360">
    <property type="entry name" value="Myosin S1 fragment, N-terminal"/>
    <property type="match status" value="3"/>
</dbReference>
<dbReference type="Gene3D" id="1.20.5.340">
    <property type="match status" value="3"/>
</dbReference>
<evidence type="ECO:0000256" key="4">
    <source>
        <dbReference type="ARBA" id="ARBA00022490"/>
    </source>
</evidence>
<keyword evidence="12 13" id="KW-0009">Actin-binding</keyword>
<evidence type="ECO:0000256" key="1">
    <source>
        <dbReference type="ARBA" id="ARBA00004657"/>
    </source>
</evidence>
<feature type="coiled-coil region" evidence="14">
    <location>
        <begin position="593"/>
        <end position="690"/>
    </location>
</feature>
<feature type="region of interest" description="Disordered" evidence="15">
    <location>
        <begin position="1883"/>
        <end position="1902"/>
    </location>
</feature>
<evidence type="ECO:0000256" key="2">
    <source>
        <dbReference type="ARBA" id="ARBA00008314"/>
    </source>
</evidence>
<evidence type="ECO:0000256" key="13">
    <source>
        <dbReference type="PROSITE-ProRule" id="PRU00782"/>
    </source>
</evidence>
<organism evidence="18">
    <name type="scientific">Larimichthys crocea</name>
    <name type="common">Large yellow croaker</name>
    <name type="synonym">Pseudosciaena crocea</name>
    <dbReference type="NCBI Taxonomy" id="215358"/>
    <lineage>
        <taxon>Eukaryota</taxon>
        <taxon>Metazoa</taxon>
        <taxon>Chordata</taxon>
        <taxon>Craniata</taxon>
        <taxon>Vertebrata</taxon>
        <taxon>Euteleostomi</taxon>
        <taxon>Actinopterygii</taxon>
        <taxon>Neopterygii</taxon>
        <taxon>Teleostei</taxon>
        <taxon>Neoteleostei</taxon>
        <taxon>Acanthomorphata</taxon>
        <taxon>Eupercaria</taxon>
        <taxon>Sciaenidae</taxon>
        <taxon>Larimichthys</taxon>
    </lineage>
</organism>
<keyword evidence="11" id="KW-0514">Muscle protein</keyword>
<evidence type="ECO:0000256" key="12">
    <source>
        <dbReference type="ARBA" id="ARBA00023203"/>
    </source>
</evidence>
<evidence type="ECO:0000256" key="10">
    <source>
        <dbReference type="ARBA" id="ARBA00023175"/>
    </source>
</evidence>